<accession>A0AA40LKQ7</accession>
<dbReference type="EMBL" id="JAULJE010000011">
    <property type="protein sequence ID" value="KAK1337111.1"/>
    <property type="molecule type" value="Genomic_DNA"/>
</dbReference>
<gene>
    <name evidence="1" type="ORF">QTO34_001733</name>
</gene>
<dbReference type="Proteomes" id="UP001177744">
    <property type="component" value="Unassembled WGS sequence"/>
</dbReference>
<evidence type="ECO:0000313" key="2">
    <source>
        <dbReference type="Proteomes" id="UP001177744"/>
    </source>
</evidence>
<evidence type="ECO:0008006" key="3">
    <source>
        <dbReference type="Google" id="ProtNLM"/>
    </source>
</evidence>
<name>A0AA40LKQ7_CNENI</name>
<dbReference type="Gene3D" id="2.30.30.850">
    <property type="match status" value="1"/>
</dbReference>
<comment type="caution">
    <text evidence="1">The sequence shown here is derived from an EMBL/GenBank/DDBJ whole genome shotgun (WGS) entry which is preliminary data.</text>
</comment>
<evidence type="ECO:0000313" key="1">
    <source>
        <dbReference type="EMBL" id="KAK1337111.1"/>
    </source>
</evidence>
<reference evidence="1" key="1">
    <citation type="submission" date="2023-06" db="EMBL/GenBank/DDBJ databases">
        <title>Reference genome for the Northern bat (Eptesicus nilssonii), a most northern bat species.</title>
        <authorList>
            <person name="Laine V.N."/>
            <person name="Pulliainen A.T."/>
            <person name="Lilley T.M."/>
        </authorList>
    </citation>
    <scope>NUCLEOTIDE SEQUENCE</scope>
    <source>
        <strain evidence="1">BLF_Eptnil</strain>
        <tissue evidence="1">Kidney</tissue>
    </source>
</reference>
<dbReference type="AlphaFoldDB" id="A0AA40LKQ7"/>
<protein>
    <recommendedName>
        <fullName evidence="3">Murine leukemia virus integrase C-terminal domain-containing protein</fullName>
    </recommendedName>
</protein>
<organism evidence="1 2">
    <name type="scientific">Cnephaeus nilssonii</name>
    <name type="common">Northern bat</name>
    <name type="synonym">Eptesicus nilssonii</name>
    <dbReference type="NCBI Taxonomy" id="3371016"/>
    <lineage>
        <taxon>Eukaryota</taxon>
        <taxon>Metazoa</taxon>
        <taxon>Chordata</taxon>
        <taxon>Craniata</taxon>
        <taxon>Vertebrata</taxon>
        <taxon>Euteleostomi</taxon>
        <taxon>Mammalia</taxon>
        <taxon>Eutheria</taxon>
        <taxon>Laurasiatheria</taxon>
        <taxon>Chiroptera</taxon>
        <taxon>Yangochiroptera</taxon>
        <taxon>Vespertilionidae</taxon>
        <taxon>Cnephaeus</taxon>
    </lineage>
</organism>
<keyword evidence="2" id="KW-1185">Reference proteome</keyword>
<sequence>MLDCCFRPDPCRPGRGTPPYQLPSGTQDPGFPCSPGFVQKVIQKDVQKDVWLRGLLAQTLPLKFTVHHVQPGDLVLIKTWKEDKLQPSWEAPTKCSCYRDCRTDSRERTIKLDTGQVLSCGNLENQRRLSGEDNAFVQNQK</sequence>
<proteinExistence type="predicted"/>